<sequence length="562" mass="64347">MFQRLVFDYLDETRHKDWSIITILQYLESKQELSVDMLNDIKDDIYAVLRSYIKKENVNENAKKKATKILTTYDKSFSSTELSQFKNKLRRRAEEEEHKTALRMKAASACTIEDLKEFHVNKHVINQLFDEGQEGISKGDDVIELVENEDCAASSEENRGAPMETGNEVDYAFVERLEHQCTPDHTKYWILSSGTNVQKVLADYAETIPEPQKCSNPAYWGILDLTGDHPETKALFSTEDWAEMIKSFHQDVKLSHTKVSDAVCRFFDKVHKIVNDSNDLDIAFDQLMPEFIAKEHGIELTADDKREIKTLMLAVLTYAENLGDVDLPVSESAFDNAFPNMLMRRFLDKSELKMDTGEICCWASAARRNQDRSVVLRARVSQKCDFRGSLKHSNDKLEAIVGLRSGGLPEAHRKKVFEDHVDLAITMRDILHEFFASNNNAPDDELHRTFVLGVQSWGWVYYTFGMDCRAANLCRFGRLATTRLPATVRMLATLETFYVLILNVKQTLKLIRDYTNNVALLHSRAHRKRRTEDGEEDEVPESGKVGGSFGHIVNTPVRKKVK</sequence>
<evidence type="ECO:0000313" key="2">
    <source>
        <dbReference type="EMBL" id="RUP48397.1"/>
    </source>
</evidence>
<name>A0A433DC50_9FUNG</name>
<evidence type="ECO:0000256" key="1">
    <source>
        <dbReference type="SAM" id="MobiDB-lite"/>
    </source>
</evidence>
<evidence type="ECO:0000313" key="3">
    <source>
        <dbReference type="Proteomes" id="UP000268093"/>
    </source>
</evidence>
<reference evidence="2 3" key="1">
    <citation type="journal article" date="2018" name="New Phytol.">
        <title>Phylogenomics of Endogonaceae and evolution of mycorrhizas within Mucoromycota.</title>
        <authorList>
            <person name="Chang Y."/>
            <person name="Desiro A."/>
            <person name="Na H."/>
            <person name="Sandor L."/>
            <person name="Lipzen A."/>
            <person name="Clum A."/>
            <person name="Barry K."/>
            <person name="Grigoriev I.V."/>
            <person name="Martin F.M."/>
            <person name="Stajich J.E."/>
            <person name="Smith M.E."/>
            <person name="Bonito G."/>
            <person name="Spatafora J.W."/>
        </authorList>
    </citation>
    <scope>NUCLEOTIDE SEQUENCE [LARGE SCALE GENOMIC DNA]</scope>
    <source>
        <strain evidence="2 3">GMNB39</strain>
    </source>
</reference>
<dbReference type="EMBL" id="RBNI01003389">
    <property type="protein sequence ID" value="RUP48397.1"/>
    <property type="molecule type" value="Genomic_DNA"/>
</dbReference>
<dbReference type="OrthoDB" id="2427998at2759"/>
<dbReference type="Proteomes" id="UP000268093">
    <property type="component" value="Unassembled WGS sequence"/>
</dbReference>
<feature type="region of interest" description="Disordered" evidence="1">
    <location>
        <begin position="525"/>
        <end position="562"/>
    </location>
</feature>
<accession>A0A433DC50</accession>
<organism evidence="2 3">
    <name type="scientific">Jimgerdemannia flammicorona</name>
    <dbReference type="NCBI Taxonomy" id="994334"/>
    <lineage>
        <taxon>Eukaryota</taxon>
        <taxon>Fungi</taxon>
        <taxon>Fungi incertae sedis</taxon>
        <taxon>Mucoromycota</taxon>
        <taxon>Mucoromycotina</taxon>
        <taxon>Endogonomycetes</taxon>
        <taxon>Endogonales</taxon>
        <taxon>Endogonaceae</taxon>
        <taxon>Jimgerdemannia</taxon>
    </lineage>
</organism>
<gene>
    <name evidence="2" type="ORF">BC936DRAFT_144625</name>
</gene>
<proteinExistence type="predicted"/>
<protein>
    <submittedName>
        <fullName evidence="2">Uncharacterized protein</fullName>
    </submittedName>
</protein>
<comment type="caution">
    <text evidence="2">The sequence shown here is derived from an EMBL/GenBank/DDBJ whole genome shotgun (WGS) entry which is preliminary data.</text>
</comment>
<keyword evidence="3" id="KW-1185">Reference proteome</keyword>
<dbReference type="AlphaFoldDB" id="A0A433DC50"/>